<evidence type="ECO:0000259" key="2">
    <source>
        <dbReference type="PROSITE" id="PS50879"/>
    </source>
</evidence>
<gene>
    <name evidence="3" type="ORF">HRI_004126000</name>
</gene>
<feature type="signal peptide" evidence="1">
    <location>
        <begin position="1"/>
        <end position="18"/>
    </location>
</feature>
<dbReference type="EMBL" id="BSYR01000040">
    <property type="protein sequence ID" value="GMJ04568.1"/>
    <property type="molecule type" value="Genomic_DNA"/>
</dbReference>
<dbReference type="InterPro" id="IPR044730">
    <property type="entry name" value="RNase_H-like_dom_plant"/>
</dbReference>
<dbReference type="PROSITE" id="PS50879">
    <property type="entry name" value="RNASE_H_1"/>
    <property type="match status" value="1"/>
</dbReference>
<evidence type="ECO:0000313" key="3">
    <source>
        <dbReference type="EMBL" id="GMJ04568.1"/>
    </source>
</evidence>
<keyword evidence="4" id="KW-1185">Reference proteome</keyword>
<sequence>MMAFFGLVWSIWLSRNEAIFNNKSFTVVNLYDIAITRIGIWCKSKWPDQCFSILDFIRNPNLCHIVSTKPSRISADSWIAPDCDSVKFNVDASVNGSYGNGGIGGVLRNHLGLQMVRFVKFIGRTNPTEAELLAILEACCIYEHHFAGWNKAVLVESDCEMVCKWINQDVIVPNCFAELTQKCRNFLRKPKWTLVFAYREANTIAHHLAREGAMGKGDFICFN</sequence>
<name>A0A9W7MHJ5_HIBTR</name>
<dbReference type="GO" id="GO:0004523">
    <property type="term" value="F:RNA-DNA hybrid ribonuclease activity"/>
    <property type="evidence" value="ECO:0007669"/>
    <property type="project" value="InterPro"/>
</dbReference>
<accession>A0A9W7MHJ5</accession>
<dbReference type="InterPro" id="IPR002156">
    <property type="entry name" value="RNaseH_domain"/>
</dbReference>
<dbReference type="Pfam" id="PF13456">
    <property type="entry name" value="RVT_3"/>
    <property type="match status" value="1"/>
</dbReference>
<dbReference type="PANTHER" id="PTHR47074:SF75">
    <property type="entry name" value="RNASE H TYPE-1 DOMAIN-CONTAINING PROTEIN"/>
    <property type="match status" value="1"/>
</dbReference>
<comment type="caution">
    <text evidence="3">The sequence shown here is derived from an EMBL/GenBank/DDBJ whole genome shotgun (WGS) entry which is preliminary data.</text>
</comment>
<evidence type="ECO:0000256" key="1">
    <source>
        <dbReference type="SAM" id="SignalP"/>
    </source>
</evidence>
<keyword evidence="1" id="KW-0732">Signal</keyword>
<feature type="chain" id="PRO_5040964143" description="RNase H type-1 domain-containing protein" evidence="1">
    <location>
        <begin position="19"/>
        <end position="223"/>
    </location>
</feature>
<dbReference type="InterPro" id="IPR012337">
    <property type="entry name" value="RNaseH-like_sf"/>
</dbReference>
<dbReference type="GO" id="GO:0003676">
    <property type="term" value="F:nucleic acid binding"/>
    <property type="evidence" value="ECO:0007669"/>
    <property type="project" value="InterPro"/>
</dbReference>
<dbReference type="OrthoDB" id="1684493at2759"/>
<organism evidence="3 4">
    <name type="scientific">Hibiscus trionum</name>
    <name type="common">Flower of an hour</name>
    <dbReference type="NCBI Taxonomy" id="183268"/>
    <lineage>
        <taxon>Eukaryota</taxon>
        <taxon>Viridiplantae</taxon>
        <taxon>Streptophyta</taxon>
        <taxon>Embryophyta</taxon>
        <taxon>Tracheophyta</taxon>
        <taxon>Spermatophyta</taxon>
        <taxon>Magnoliopsida</taxon>
        <taxon>eudicotyledons</taxon>
        <taxon>Gunneridae</taxon>
        <taxon>Pentapetalae</taxon>
        <taxon>rosids</taxon>
        <taxon>malvids</taxon>
        <taxon>Malvales</taxon>
        <taxon>Malvaceae</taxon>
        <taxon>Malvoideae</taxon>
        <taxon>Hibiscus</taxon>
    </lineage>
</organism>
<dbReference type="InterPro" id="IPR052929">
    <property type="entry name" value="RNase_H-like_EbsB-rel"/>
</dbReference>
<dbReference type="PANTHER" id="PTHR47074">
    <property type="entry name" value="BNAC02G40300D PROTEIN"/>
    <property type="match status" value="1"/>
</dbReference>
<dbReference type="Proteomes" id="UP001165190">
    <property type="component" value="Unassembled WGS sequence"/>
</dbReference>
<evidence type="ECO:0000313" key="4">
    <source>
        <dbReference type="Proteomes" id="UP001165190"/>
    </source>
</evidence>
<dbReference type="AlphaFoldDB" id="A0A9W7MHJ5"/>
<dbReference type="SUPFAM" id="SSF53098">
    <property type="entry name" value="Ribonuclease H-like"/>
    <property type="match status" value="1"/>
</dbReference>
<protein>
    <recommendedName>
        <fullName evidence="2">RNase H type-1 domain-containing protein</fullName>
    </recommendedName>
</protein>
<reference evidence="3" key="1">
    <citation type="submission" date="2023-05" db="EMBL/GenBank/DDBJ databases">
        <title>Genome and transcriptome analyses reveal genes involved in the formation of fine ridges on petal epidermal cells in Hibiscus trionum.</title>
        <authorList>
            <person name="Koshimizu S."/>
            <person name="Masuda S."/>
            <person name="Ishii T."/>
            <person name="Shirasu K."/>
            <person name="Hoshino A."/>
            <person name="Arita M."/>
        </authorList>
    </citation>
    <scope>NUCLEOTIDE SEQUENCE</scope>
    <source>
        <strain evidence="3">Hamamatsu line</strain>
    </source>
</reference>
<dbReference type="InterPro" id="IPR036397">
    <property type="entry name" value="RNaseH_sf"/>
</dbReference>
<proteinExistence type="predicted"/>
<dbReference type="CDD" id="cd06222">
    <property type="entry name" value="RNase_H_like"/>
    <property type="match status" value="1"/>
</dbReference>
<feature type="domain" description="RNase H type-1" evidence="2">
    <location>
        <begin position="82"/>
        <end position="214"/>
    </location>
</feature>
<dbReference type="Gene3D" id="3.30.420.10">
    <property type="entry name" value="Ribonuclease H-like superfamily/Ribonuclease H"/>
    <property type="match status" value="1"/>
</dbReference>